<dbReference type="SUPFAM" id="SSF52833">
    <property type="entry name" value="Thioredoxin-like"/>
    <property type="match status" value="1"/>
</dbReference>
<evidence type="ECO:0000256" key="5">
    <source>
        <dbReference type="RuleBase" id="RU364065"/>
    </source>
</evidence>
<evidence type="ECO:0000256" key="2">
    <source>
        <dbReference type="ARBA" id="ARBA00007787"/>
    </source>
</evidence>
<dbReference type="Gene3D" id="3.40.30.10">
    <property type="entry name" value="Glutaredoxin"/>
    <property type="match status" value="1"/>
</dbReference>
<gene>
    <name evidence="7" type="primary">grxC</name>
    <name evidence="7" type="ORF">D3M59_02560</name>
</gene>
<comment type="function">
    <text evidence="1 5">Has a glutathione-disulfide oxidoreductase activity in the presence of NADPH and glutathione reductase. Reduces low molecular weight disulfides and proteins.</text>
</comment>
<dbReference type="OrthoDB" id="9814618at2"/>
<evidence type="ECO:0000256" key="3">
    <source>
        <dbReference type="ARBA" id="ARBA00022448"/>
    </source>
</evidence>
<dbReference type="GO" id="GO:0034599">
    <property type="term" value="P:cellular response to oxidative stress"/>
    <property type="evidence" value="ECO:0007669"/>
    <property type="project" value="TreeGrafter"/>
</dbReference>
<dbReference type="GO" id="GO:0005737">
    <property type="term" value="C:cytoplasm"/>
    <property type="evidence" value="ECO:0007669"/>
    <property type="project" value="TreeGrafter"/>
</dbReference>
<dbReference type="Proteomes" id="UP000285023">
    <property type="component" value="Unassembled WGS sequence"/>
</dbReference>
<keyword evidence="5" id="KW-0676">Redox-active center</keyword>
<evidence type="ECO:0000256" key="4">
    <source>
        <dbReference type="ARBA" id="ARBA00022982"/>
    </source>
</evidence>
<dbReference type="InterPro" id="IPR002109">
    <property type="entry name" value="Glutaredoxin"/>
</dbReference>
<dbReference type="PROSITE" id="PS51354">
    <property type="entry name" value="GLUTAREDOXIN_2"/>
    <property type="match status" value="1"/>
</dbReference>
<keyword evidence="4 5" id="KW-0249">Electron transport</keyword>
<dbReference type="NCBIfam" id="TIGR02181">
    <property type="entry name" value="GRX_bact"/>
    <property type="match status" value="1"/>
</dbReference>
<dbReference type="PANTHER" id="PTHR45694">
    <property type="entry name" value="GLUTAREDOXIN 2"/>
    <property type="match status" value="1"/>
</dbReference>
<keyword evidence="8" id="KW-1185">Reference proteome</keyword>
<dbReference type="RefSeq" id="WP_119531306.1">
    <property type="nucleotide sequence ID" value="NZ_QXTF01000001.1"/>
</dbReference>
<comment type="caution">
    <text evidence="7">The sequence shown here is derived from an EMBL/GenBank/DDBJ whole genome shotgun (WGS) entry which is preliminary data.</text>
</comment>
<feature type="domain" description="Glutaredoxin" evidence="6">
    <location>
        <begin position="4"/>
        <end position="64"/>
    </location>
</feature>
<proteinExistence type="inferred from homology"/>
<name>A0A418Q214_9SPHN</name>
<dbReference type="InterPro" id="IPR036249">
    <property type="entry name" value="Thioredoxin-like_sf"/>
</dbReference>
<accession>A0A418Q214</accession>
<dbReference type="InterPro" id="IPR011900">
    <property type="entry name" value="GRX_bact"/>
</dbReference>
<evidence type="ECO:0000313" key="7">
    <source>
        <dbReference type="EMBL" id="RIX31897.1"/>
    </source>
</evidence>
<evidence type="ECO:0000259" key="6">
    <source>
        <dbReference type="Pfam" id="PF00462"/>
    </source>
</evidence>
<dbReference type="AlphaFoldDB" id="A0A418Q214"/>
<sequence length="85" mass="9393">MSKVEIYTKQSCGFCIRAKKLLDMKKVDYTEYPVDMGGAKKTEMVERAGGRMTVPQIFIDGRHIGGCDALMALEYDGKLDALLAA</sequence>
<protein>
    <recommendedName>
        <fullName evidence="5">Glutaredoxin</fullName>
    </recommendedName>
</protein>
<evidence type="ECO:0000313" key="8">
    <source>
        <dbReference type="Proteomes" id="UP000285023"/>
    </source>
</evidence>
<evidence type="ECO:0000256" key="1">
    <source>
        <dbReference type="ARBA" id="ARBA00002549"/>
    </source>
</evidence>
<dbReference type="Pfam" id="PF00462">
    <property type="entry name" value="Glutaredoxin"/>
    <property type="match status" value="1"/>
</dbReference>
<comment type="similarity">
    <text evidence="2 5">Belongs to the glutaredoxin family.</text>
</comment>
<reference evidence="7 8" key="1">
    <citation type="submission" date="2018-09" db="EMBL/GenBank/DDBJ databases">
        <title>Sphingomonas sp. DAC4.</title>
        <authorList>
            <person name="Seo T."/>
        </authorList>
    </citation>
    <scope>NUCLEOTIDE SEQUENCE [LARGE SCALE GENOMIC DNA]</scope>
    <source>
        <strain evidence="7 8">DAC4</strain>
    </source>
</reference>
<keyword evidence="3 5" id="KW-0813">Transport</keyword>
<dbReference type="EMBL" id="QXTF01000001">
    <property type="protein sequence ID" value="RIX31897.1"/>
    <property type="molecule type" value="Genomic_DNA"/>
</dbReference>
<dbReference type="GO" id="GO:0045454">
    <property type="term" value="P:cell redox homeostasis"/>
    <property type="evidence" value="ECO:0007669"/>
    <property type="project" value="InterPro"/>
</dbReference>
<organism evidence="7 8">
    <name type="scientific">Sphingomonas edaphi</name>
    <dbReference type="NCBI Taxonomy" id="2315689"/>
    <lineage>
        <taxon>Bacteria</taxon>
        <taxon>Pseudomonadati</taxon>
        <taxon>Pseudomonadota</taxon>
        <taxon>Alphaproteobacteria</taxon>
        <taxon>Sphingomonadales</taxon>
        <taxon>Sphingomonadaceae</taxon>
        <taxon>Sphingomonas</taxon>
    </lineage>
</organism>
<dbReference type="PRINTS" id="PR00160">
    <property type="entry name" value="GLUTAREDOXIN"/>
</dbReference>
<dbReference type="InterPro" id="IPR014025">
    <property type="entry name" value="Glutaredoxin_subgr"/>
</dbReference>
<dbReference type="CDD" id="cd03418">
    <property type="entry name" value="GRX_GRXb_1_3_like"/>
    <property type="match status" value="1"/>
</dbReference>
<dbReference type="PANTHER" id="PTHR45694:SF18">
    <property type="entry name" value="GLUTAREDOXIN-1-RELATED"/>
    <property type="match status" value="1"/>
</dbReference>
<keyword evidence="5" id="KW-0963">Cytoplasm</keyword>
<dbReference type="GO" id="GO:0015038">
    <property type="term" value="F:glutathione disulfide oxidoreductase activity"/>
    <property type="evidence" value="ECO:0007669"/>
    <property type="project" value="UniProtKB-UniRule"/>
</dbReference>